<dbReference type="AlphaFoldDB" id="A0A368FMQ3"/>
<reference evidence="7 8" key="1">
    <citation type="submission" date="2014-10" db="EMBL/GenBank/DDBJ databases">
        <title>Draft genome of the hookworm Ancylostoma caninum.</title>
        <authorList>
            <person name="Mitreva M."/>
        </authorList>
    </citation>
    <scope>NUCLEOTIDE SEQUENCE [LARGE SCALE GENOMIC DNA]</scope>
    <source>
        <strain evidence="7 8">Baltimore</strain>
    </source>
</reference>
<keyword evidence="8" id="KW-1185">Reference proteome</keyword>
<accession>A0A368FMQ3</accession>
<evidence type="ECO:0000256" key="2">
    <source>
        <dbReference type="ARBA" id="ARBA00005731"/>
    </source>
</evidence>
<dbReference type="EMBL" id="JOJR01001027">
    <property type="protein sequence ID" value="RCN32798.1"/>
    <property type="molecule type" value="Genomic_DNA"/>
</dbReference>
<gene>
    <name evidence="7" type="ORF">ANCCAN_21382</name>
</gene>
<sequence>MIDNPDLYPNHPREDIAYVFSHYFGTFITATLIFIVYALGRSNRPYAPSELVLPAFTAGSMWAIAQWSFFVANQHLSQAISFPIITSLPACIASMWGIFYFREIKVCYERLA</sequence>
<proteinExistence type="inferred from homology"/>
<organism evidence="7 8">
    <name type="scientific">Ancylostoma caninum</name>
    <name type="common">Dog hookworm</name>
    <dbReference type="NCBI Taxonomy" id="29170"/>
    <lineage>
        <taxon>Eukaryota</taxon>
        <taxon>Metazoa</taxon>
        <taxon>Ecdysozoa</taxon>
        <taxon>Nematoda</taxon>
        <taxon>Chromadorea</taxon>
        <taxon>Rhabditida</taxon>
        <taxon>Rhabditina</taxon>
        <taxon>Rhabditomorpha</taxon>
        <taxon>Strongyloidea</taxon>
        <taxon>Ancylostomatidae</taxon>
        <taxon>Ancylostomatinae</taxon>
        <taxon>Ancylostoma</taxon>
    </lineage>
</organism>
<dbReference type="Proteomes" id="UP000252519">
    <property type="component" value="Unassembled WGS sequence"/>
</dbReference>
<comment type="caution">
    <text evidence="7">The sequence shown here is derived from an EMBL/GenBank/DDBJ whole genome shotgun (WGS) entry which is preliminary data.</text>
</comment>
<dbReference type="OrthoDB" id="426527at2759"/>
<keyword evidence="4 6" id="KW-1133">Transmembrane helix</keyword>
<evidence type="ECO:0000256" key="3">
    <source>
        <dbReference type="ARBA" id="ARBA00022692"/>
    </source>
</evidence>
<feature type="transmembrane region" description="Helical" evidence="6">
    <location>
        <begin position="82"/>
        <end position="101"/>
    </location>
</feature>
<dbReference type="InterPro" id="IPR010651">
    <property type="entry name" value="Sugar_transport"/>
</dbReference>
<feature type="transmembrane region" description="Helical" evidence="6">
    <location>
        <begin position="20"/>
        <end position="39"/>
    </location>
</feature>
<comment type="subcellular location">
    <subcellularLocation>
        <location evidence="1">Membrane</location>
        <topology evidence="1">Multi-pass membrane protein</topology>
    </subcellularLocation>
</comment>
<keyword evidence="5 6" id="KW-0472">Membrane</keyword>
<dbReference type="GO" id="GO:0016020">
    <property type="term" value="C:membrane"/>
    <property type="evidence" value="ECO:0007669"/>
    <property type="project" value="UniProtKB-SubCell"/>
</dbReference>
<evidence type="ECO:0000256" key="4">
    <source>
        <dbReference type="ARBA" id="ARBA00022989"/>
    </source>
</evidence>
<evidence type="ECO:0000256" key="6">
    <source>
        <dbReference type="SAM" id="Phobius"/>
    </source>
</evidence>
<evidence type="ECO:0000256" key="5">
    <source>
        <dbReference type="ARBA" id="ARBA00023136"/>
    </source>
</evidence>
<evidence type="ECO:0000256" key="1">
    <source>
        <dbReference type="ARBA" id="ARBA00004141"/>
    </source>
</evidence>
<dbReference type="PANTHER" id="PTHR16119">
    <property type="entry name" value="TRANSMEMBRANE PROTEIN 144"/>
    <property type="match status" value="1"/>
</dbReference>
<evidence type="ECO:0000313" key="7">
    <source>
        <dbReference type="EMBL" id="RCN32798.1"/>
    </source>
</evidence>
<dbReference type="GO" id="GO:0015144">
    <property type="term" value="F:carbohydrate transmembrane transporter activity"/>
    <property type="evidence" value="ECO:0007669"/>
    <property type="project" value="InterPro"/>
</dbReference>
<name>A0A368FMQ3_ANCCA</name>
<protein>
    <submittedName>
        <fullName evidence="7">Uncharacterized protein</fullName>
    </submittedName>
</protein>
<dbReference type="Pfam" id="PF07857">
    <property type="entry name" value="TMEM144"/>
    <property type="match status" value="1"/>
</dbReference>
<comment type="similarity">
    <text evidence="2">Belongs to the TMEM144 family.</text>
</comment>
<evidence type="ECO:0000313" key="8">
    <source>
        <dbReference type="Proteomes" id="UP000252519"/>
    </source>
</evidence>
<dbReference type="STRING" id="29170.A0A368FMQ3"/>
<feature type="transmembrane region" description="Helical" evidence="6">
    <location>
        <begin position="51"/>
        <end position="70"/>
    </location>
</feature>
<keyword evidence="3 6" id="KW-0812">Transmembrane</keyword>
<dbReference type="PANTHER" id="PTHR16119:SF15">
    <property type="entry name" value="TRANSMEMBRANE PROTEIN 144 HOMOLOG"/>
    <property type="match status" value="1"/>
</dbReference>
<dbReference type="InterPro" id="IPR012435">
    <property type="entry name" value="TMEM144"/>
</dbReference>